<dbReference type="SMART" id="SM00450">
    <property type="entry name" value="RHOD"/>
    <property type="match status" value="2"/>
</dbReference>
<dbReference type="CDD" id="cd01449">
    <property type="entry name" value="TST_Repeat_2"/>
    <property type="match status" value="1"/>
</dbReference>
<proteinExistence type="predicted"/>
<dbReference type="PANTHER" id="PTHR11364:SF27">
    <property type="entry name" value="SULFURTRANSFERASE"/>
    <property type="match status" value="1"/>
</dbReference>
<dbReference type="EMBL" id="FNNJ01000010">
    <property type="protein sequence ID" value="SDX83224.1"/>
    <property type="molecule type" value="Genomic_DNA"/>
</dbReference>
<feature type="domain" description="Rhodanese" evidence="3">
    <location>
        <begin position="162"/>
        <end position="270"/>
    </location>
</feature>
<keyword evidence="1 4" id="KW-0808">Transferase</keyword>
<dbReference type="Gene3D" id="3.40.250.10">
    <property type="entry name" value="Rhodanese-like domain"/>
    <property type="match status" value="2"/>
</dbReference>
<evidence type="ECO:0000256" key="2">
    <source>
        <dbReference type="ARBA" id="ARBA00022737"/>
    </source>
</evidence>
<dbReference type="CDD" id="cd01448">
    <property type="entry name" value="TST_Repeat_1"/>
    <property type="match status" value="1"/>
</dbReference>
<organism evidence="4 5">
    <name type="scientific">Lutibacter oricola</name>
    <dbReference type="NCBI Taxonomy" id="762486"/>
    <lineage>
        <taxon>Bacteria</taxon>
        <taxon>Pseudomonadati</taxon>
        <taxon>Bacteroidota</taxon>
        <taxon>Flavobacteriia</taxon>
        <taxon>Flavobacteriales</taxon>
        <taxon>Flavobacteriaceae</taxon>
        <taxon>Lutibacter</taxon>
    </lineage>
</organism>
<keyword evidence="4" id="KW-0670">Pyruvate</keyword>
<dbReference type="GO" id="GO:0004792">
    <property type="term" value="F:thiosulfate-cyanide sulfurtransferase activity"/>
    <property type="evidence" value="ECO:0007669"/>
    <property type="project" value="TreeGrafter"/>
</dbReference>
<dbReference type="SUPFAM" id="SSF52821">
    <property type="entry name" value="Rhodanese/Cell cycle control phosphatase"/>
    <property type="match status" value="2"/>
</dbReference>
<evidence type="ECO:0000313" key="5">
    <source>
        <dbReference type="Proteomes" id="UP000199595"/>
    </source>
</evidence>
<dbReference type="RefSeq" id="WP_090125191.1">
    <property type="nucleotide sequence ID" value="NZ_FNNJ01000010.1"/>
</dbReference>
<dbReference type="PROSITE" id="PS50206">
    <property type="entry name" value="RHODANESE_3"/>
    <property type="match status" value="2"/>
</dbReference>
<dbReference type="InterPro" id="IPR001763">
    <property type="entry name" value="Rhodanese-like_dom"/>
</dbReference>
<protein>
    <submittedName>
        <fullName evidence="4">Thiosulfate/3-mercaptopyruvate sulfurtransferase</fullName>
    </submittedName>
</protein>
<keyword evidence="2" id="KW-0677">Repeat</keyword>
<dbReference type="InterPro" id="IPR045078">
    <property type="entry name" value="TST/MPST-like"/>
</dbReference>
<dbReference type="OrthoDB" id="9770030at2"/>
<dbReference type="InterPro" id="IPR036873">
    <property type="entry name" value="Rhodanese-like_dom_sf"/>
</dbReference>
<dbReference type="STRING" id="762486.SAMN05444411_11048"/>
<dbReference type="AlphaFoldDB" id="A0A1H3EZA7"/>
<reference evidence="4 5" key="1">
    <citation type="submission" date="2016-10" db="EMBL/GenBank/DDBJ databases">
        <authorList>
            <person name="de Groot N.N."/>
        </authorList>
    </citation>
    <scope>NUCLEOTIDE SEQUENCE [LARGE SCALE GENOMIC DNA]</scope>
    <source>
        <strain evidence="4 5">DSM 24956</strain>
    </source>
</reference>
<accession>A0A1H3EZA7</accession>
<evidence type="ECO:0000313" key="4">
    <source>
        <dbReference type="EMBL" id="SDX83224.1"/>
    </source>
</evidence>
<evidence type="ECO:0000256" key="1">
    <source>
        <dbReference type="ARBA" id="ARBA00022679"/>
    </source>
</evidence>
<feature type="domain" description="Rhodanese" evidence="3">
    <location>
        <begin position="14"/>
        <end position="130"/>
    </location>
</feature>
<gene>
    <name evidence="4" type="ORF">SAMN05444411_11048</name>
</gene>
<evidence type="ECO:0000259" key="3">
    <source>
        <dbReference type="PROSITE" id="PS50206"/>
    </source>
</evidence>
<dbReference type="PANTHER" id="PTHR11364">
    <property type="entry name" value="THIOSULFATE SULFERTANSFERASE"/>
    <property type="match status" value="1"/>
</dbReference>
<sequence length="277" mass="30684">MNLVSVNWLKNELSNPNLIILDASPLSNKANLTAEFLGEKIKGARIFDSEKVFVDTESNIPNMFPSEEKFTKECQQLGINKNSIIVVYDNLGIYLSPRVWWMFKTMGHTNVAVLDGGLSAYKNAGLPCASYKQEENLLKGNFEADFNIENIKDSNFVLENIASKKEVVIDARGNGRFTGKLPEPRVNMQSGHIPNAINLPFSNVLDNGKMKPKSQLKSIFNELDLANNNLVFSCGSGVTACIILLASDLVLDNKKSLYDGSWVEWGAGTKFPVEKES</sequence>
<dbReference type="Pfam" id="PF00581">
    <property type="entry name" value="Rhodanese"/>
    <property type="match status" value="2"/>
</dbReference>
<dbReference type="Proteomes" id="UP000199595">
    <property type="component" value="Unassembled WGS sequence"/>
</dbReference>
<name>A0A1H3EZA7_9FLAO</name>
<keyword evidence="5" id="KW-1185">Reference proteome</keyword>